<dbReference type="RefSeq" id="WP_176965587.1">
    <property type="nucleotide sequence ID" value="NZ_CP058215.1"/>
</dbReference>
<keyword evidence="3" id="KW-1185">Reference proteome</keyword>
<dbReference type="KEGG" id="mzi:HWN40_09950"/>
<evidence type="ECO:0000313" key="3">
    <source>
        <dbReference type="Proteomes" id="UP000509594"/>
    </source>
</evidence>
<accession>A0A7D5E8W7</accession>
<evidence type="ECO:0000256" key="1">
    <source>
        <dbReference type="SAM" id="MobiDB-lite"/>
    </source>
</evidence>
<dbReference type="OrthoDB" id="125660at2157"/>
<reference evidence="2 3" key="1">
    <citation type="submission" date="2020-06" db="EMBL/GenBank/DDBJ databases">
        <title>Methanolobus halotolerans sp. nov., isolated from a saline lake Tus in Siberia.</title>
        <authorList>
            <person name="Shen Y."/>
            <person name="Chen S.-C."/>
            <person name="Lai M.-C."/>
            <person name="Huang H.-H."/>
            <person name="Chiu H.-H."/>
            <person name="Tang S.-L."/>
            <person name="Rogozin D.Y."/>
            <person name="Degermendzhy A.G."/>
        </authorList>
    </citation>
    <scope>NUCLEOTIDE SEQUENCE [LARGE SCALE GENOMIC DNA]</scope>
    <source>
        <strain evidence="2 3">DSM 21339</strain>
    </source>
</reference>
<proteinExistence type="predicted"/>
<gene>
    <name evidence="2" type="ORF">HWN40_09950</name>
</gene>
<feature type="region of interest" description="Disordered" evidence="1">
    <location>
        <begin position="1"/>
        <end position="22"/>
    </location>
</feature>
<protein>
    <submittedName>
        <fullName evidence="2">Uncharacterized protein</fullName>
    </submittedName>
</protein>
<sequence>MKNKWIQHLEKKKSRNNTEGSSFVEMLHSLAKLDDGSESESGASGYSGAKTRKYSLEDIQQELAYDIRTEKDPAIEDEVIPDNNQSQLTEICRWTARSQRAYETGIDTYEDDYVRLLQLHNGQLVLRYNVAGEDTFEMDVGSIEEADSLIMEDNMTTSELYPGNPELQWSKK</sequence>
<dbReference type="GeneID" id="55821999"/>
<dbReference type="Proteomes" id="UP000509594">
    <property type="component" value="Chromosome"/>
</dbReference>
<evidence type="ECO:0000313" key="2">
    <source>
        <dbReference type="EMBL" id="QLC50531.1"/>
    </source>
</evidence>
<dbReference type="AlphaFoldDB" id="A0A7D5E8W7"/>
<organism evidence="2 3">
    <name type="scientific">Methanolobus zinderi</name>
    <dbReference type="NCBI Taxonomy" id="536044"/>
    <lineage>
        <taxon>Archaea</taxon>
        <taxon>Methanobacteriati</taxon>
        <taxon>Methanobacteriota</taxon>
        <taxon>Stenosarchaea group</taxon>
        <taxon>Methanomicrobia</taxon>
        <taxon>Methanosarcinales</taxon>
        <taxon>Methanosarcinaceae</taxon>
        <taxon>Methanolobus</taxon>
    </lineage>
</organism>
<name>A0A7D5E8W7_9EURY</name>
<feature type="compositionally biased region" description="Basic residues" evidence="1">
    <location>
        <begin position="1"/>
        <end position="15"/>
    </location>
</feature>
<dbReference type="EMBL" id="CP058215">
    <property type="protein sequence ID" value="QLC50531.1"/>
    <property type="molecule type" value="Genomic_DNA"/>
</dbReference>